<name>A0A803NIG9_CANSA</name>
<reference evidence="1" key="2">
    <citation type="submission" date="2021-03" db="UniProtKB">
        <authorList>
            <consortium name="EnsemblPlants"/>
        </authorList>
    </citation>
    <scope>IDENTIFICATION</scope>
</reference>
<dbReference type="EMBL" id="UZAU01000047">
    <property type="status" value="NOT_ANNOTATED_CDS"/>
    <property type="molecule type" value="Genomic_DNA"/>
</dbReference>
<evidence type="ECO:0000313" key="1">
    <source>
        <dbReference type="EnsemblPlants" id="cds.evm.model.01.1780"/>
    </source>
</evidence>
<sequence>MRCEIPPMVRCSIDSLPTVFVAPGLLAFHPSNLVTRSPHFSGKLYSPSPPFLSAWRWLLGSLFPTVLRGGGFAGGSGNYPFLGQRLGWMRDLLHEERYGRR</sequence>
<accession>A0A803NIG9</accession>
<evidence type="ECO:0000313" key="2">
    <source>
        <dbReference type="Proteomes" id="UP000596661"/>
    </source>
</evidence>
<dbReference type="AlphaFoldDB" id="A0A803NIG9"/>
<protein>
    <submittedName>
        <fullName evidence="1">Uncharacterized protein</fullName>
    </submittedName>
</protein>
<organism evidence="1 2">
    <name type="scientific">Cannabis sativa</name>
    <name type="common">Hemp</name>
    <name type="synonym">Marijuana</name>
    <dbReference type="NCBI Taxonomy" id="3483"/>
    <lineage>
        <taxon>Eukaryota</taxon>
        <taxon>Viridiplantae</taxon>
        <taxon>Streptophyta</taxon>
        <taxon>Embryophyta</taxon>
        <taxon>Tracheophyta</taxon>
        <taxon>Spermatophyta</taxon>
        <taxon>Magnoliopsida</taxon>
        <taxon>eudicotyledons</taxon>
        <taxon>Gunneridae</taxon>
        <taxon>Pentapetalae</taxon>
        <taxon>rosids</taxon>
        <taxon>fabids</taxon>
        <taxon>Rosales</taxon>
        <taxon>Cannabaceae</taxon>
        <taxon>Cannabis</taxon>
    </lineage>
</organism>
<dbReference type="Proteomes" id="UP000596661">
    <property type="component" value="Chromosome 1"/>
</dbReference>
<dbReference type="Gramene" id="evm.model.01.1780">
    <property type="protein sequence ID" value="cds.evm.model.01.1780"/>
    <property type="gene ID" value="evm.TU.01.1780"/>
</dbReference>
<dbReference type="EnsemblPlants" id="evm.model.01.1780">
    <property type="protein sequence ID" value="cds.evm.model.01.1780"/>
    <property type="gene ID" value="evm.TU.01.1780"/>
</dbReference>
<reference evidence="1" key="1">
    <citation type="submission" date="2018-11" db="EMBL/GenBank/DDBJ databases">
        <authorList>
            <person name="Grassa J C."/>
        </authorList>
    </citation>
    <scope>NUCLEOTIDE SEQUENCE [LARGE SCALE GENOMIC DNA]</scope>
</reference>
<proteinExistence type="predicted"/>
<keyword evidence="2" id="KW-1185">Reference proteome</keyword>